<evidence type="ECO:0000313" key="7">
    <source>
        <dbReference type="Proteomes" id="UP000199470"/>
    </source>
</evidence>
<dbReference type="EMBL" id="FOTW01000008">
    <property type="protein sequence ID" value="SFL82958.1"/>
    <property type="molecule type" value="Genomic_DNA"/>
</dbReference>
<dbReference type="InterPro" id="IPR027417">
    <property type="entry name" value="P-loop_NTPase"/>
</dbReference>
<evidence type="ECO:0000259" key="4">
    <source>
        <dbReference type="Pfam" id="PF07726"/>
    </source>
</evidence>
<dbReference type="InterPro" id="IPR050764">
    <property type="entry name" value="CbbQ/NirQ/NorQ/GpvN"/>
</dbReference>
<evidence type="ECO:0000259" key="5">
    <source>
        <dbReference type="Pfam" id="PF17863"/>
    </source>
</evidence>
<evidence type="ECO:0000256" key="3">
    <source>
        <dbReference type="ARBA" id="ARBA00061607"/>
    </source>
</evidence>
<dbReference type="Gene3D" id="3.40.50.300">
    <property type="entry name" value="P-loop containing nucleotide triphosphate hydrolases"/>
    <property type="match status" value="1"/>
</dbReference>
<dbReference type="PANTHER" id="PTHR42759:SF5">
    <property type="entry name" value="METHANOL DEHYDROGENASE REGULATOR"/>
    <property type="match status" value="1"/>
</dbReference>
<dbReference type="InterPro" id="IPR041628">
    <property type="entry name" value="ChlI/MoxR_AAA_lid"/>
</dbReference>
<dbReference type="AlphaFoldDB" id="A0A1I4KW41"/>
<sequence length="339" mass="36380">MALIYHAGALFRCAVGRSEAPSAPPNQPRATLSMYSKLHAVAEQVGQIIVGKERQIRQALTCLLAGGHLLIEDVPGVGKTTLAHALAISLGLRFNRIQFTSDLLPADVAGISIYQREQDAFVFHPGPIFTQVLLADEINRATPKTQSGLLEAMEERQVSADGVTRPLPEPFFVIATQNPTHQVGTFPLPESQLDRFLMCLSLGYPDAAAERALLMGEDRRVLLKALPAAMTAEQLGAAQRGLRQIHCSAALVDYVQALAQASRQSGAFAEGMSPRAAIALLQAARAWAALEGRDHVLPEDVQAVLLPVCAHRLRPLKSAHGAALASRDLVLQLQASVPL</sequence>
<dbReference type="Pfam" id="PF07726">
    <property type="entry name" value="AAA_3"/>
    <property type="match status" value="1"/>
</dbReference>
<keyword evidence="2" id="KW-0067">ATP-binding</keyword>
<evidence type="ECO:0000256" key="1">
    <source>
        <dbReference type="ARBA" id="ARBA00022741"/>
    </source>
</evidence>
<keyword evidence="1" id="KW-0547">Nucleotide-binding</keyword>
<dbReference type="GO" id="GO:0016887">
    <property type="term" value="F:ATP hydrolysis activity"/>
    <property type="evidence" value="ECO:0007669"/>
    <property type="project" value="InterPro"/>
</dbReference>
<accession>A0A1I4KW41</accession>
<evidence type="ECO:0000313" key="6">
    <source>
        <dbReference type="EMBL" id="SFL82958.1"/>
    </source>
</evidence>
<keyword evidence="7" id="KW-1185">Reference proteome</keyword>
<dbReference type="FunFam" id="3.40.50.300:FF:000640">
    <property type="entry name" value="MoxR family ATPase"/>
    <property type="match status" value="1"/>
</dbReference>
<dbReference type="Proteomes" id="UP000199470">
    <property type="component" value="Unassembled WGS sequence"/>
</dbReference>
<name>A0A1I4KW41_9BURK</name>
<dbReference type="STRING" id="758825.SAMN02982985_01672"/>
<proteinExistence type="inferred from homology"/>
<gene>
    <name evidence="6" type="ORF">SAMN02982985_01672</name>
</gene>
<dbReference type="Gene3D" id="1.10.8.80">
    <property type="entry name" value="Magnesium chelatase subunit I, C-Terminal domain"/>
    <property type="match status" value="1"/>
</dbReference>
<protein>
    <submittedName>
        <fullName evidence="6">MoxR-like ATPase</fullName>
    </submittedName>
</protein>
<comment type="similarity">
    <text evidence="3">Belongs to the MoxR family.</text>
</comment>
<feature type="domain" description="ChlI/MoxR AAA lid" evidence="5">
    <location>
        <begin position="261"/>
        <end position="321"/>
    </location>
</feature>
<dbReference type="InterPro" id="IPR011703">
    <property type="entry name" value="ATPase_AAA-3"/>
</dbReference>
<organism evidence="6 7">
    <name type="scientific">Rugamonas rubra</name>
    <dbReference type="NCBI Taxonomy" id="758825"/>
    <lineage>
        <taxon>Bacteria</taxon>
        <taxon>Pseudomonadati</taxon>
        <taxon>Pseudomonadota</taxon>
        <taxon>Betaproteobacteria</taxon>
        <taxon>Burkholderiales</taxon>
        <taxon>Oxalobacteraceae</taxon>
        <taxon>Telluria group</taxon>
        <taxon>Rugamonas</taxon>
    </lineage>
</organism>
<dbReference type="PANTHER" id="PTHR42759">
    <property type="entry name" value="MOXR FAMILY PROTEIN"/>
    <property type="match status" value="1"/>
</dbReference>
<evidence type="ECO:0000256" key="2">
    <source>
        <dbReference type="ARBA" id="ARBA00022840"/>
    </source>
</evidence>
<dbReference type="CDD" id="cd00009">
    <property type="entry name" value="AAA"/>
    <property type="match status" value="1"/>
</dbReference>
<reference evidence="6 7" key="1">
    <citation type="submission" date="2016-10" db="EMBL/GenBank/DDBJ databases">
        <authorList>
            <person name="de Groot N.N."/>
        </authorList>
    </citation>
    <scope>NUCLEOTIDE SEQUENCE [LARGE SCALE GENOMIC DNA]</scope>
    <source>
        <strain evidence="6 7">ATCC 43154</strain>
    </source>
</reference>
<dbReference type="GO" id="GO:0005524">
    <property type="term" value="F:ATP binding"/>
    <property type="evidence" value="ECO:0007669"/>
    <property type="project" value="UniProtKB-KW"/>
</dbReference>
<dbReference type="Pfam" id="PF17863">
    <property type="entry name" value="AAA_lid_2"/>
    <property type="match status" value="1"/>
</dbReference>
<dbReference type="PIRSF" id="PIRSF002849">
    <property type="entry name" value="AAA_ATPase_chaperone_MoxR_prd"/>
    <property type="match status" value="1"/>
</dbReference>
<dbReference type="SUPFAM" id="SSF52540">
    <property type="entry name" value="P-loop containing nucleoside triphosphate hydrolases"/>
    <property type="match status" value="1"/>
</dbReference>
<feature type="domain" description="ATPase AAA-3" evidence="4">
    <location>
        <begin position="68"/>
        <end position="198"/>
    </location>
</feature>